<dbReference type="AlphaFoldDB" id="A0A2S8G557"/>
<feature type="domain" description="MacB-like periplasmic core" evidence="9">
    <location>
        <begin position="20"/>
        <end position="229"/>
    </location>
</feature>
<name>A0A2S8G557_9BACT</name>
<feature type="transmembrane region" description="Helical" evidence="7">
    <location>
        <begin position="286"/>
        <end position="308"/>
    </location>
</feature>
<dbReference type="InterPro" id="IPR025857">
    <property type="entry name" value="MacB_PCD"/>
</dbReference>
<evidence type="ECO:0000259" key="8">
    <source>
        <dbReference type="Pfam" id="PF02687"/>
    </source>
</evidence>
<dbReference type="RefSeq" id="WP_105328022.1">
    <property type="nucleotide sequence ID" value="NZ_PUHY01000004.1"/>
</dbReference>
<keyword evidence="4 7" id="KW-1133">Transmembrane helix</keyword>
<protein>
    <submittedName>
        <fullName evidence="10">ABC transporter permease</fullName>
    </submittedName>
</protein>
<comment type="caution">
    <text evidence="10">The sequence shown here is derived from an EMBL/GenBank/DDBJ whole genome shotgun (WGS) entry which is preliminary data.</text>
</comment>
<sequence>MNLRLMIWHELKSRPAAVAFNSLTILLGVAALVAIRHVTVYSEEAVANQLTNLGANILVLPEEATLQDYYAADQNGGTIPEEYVAEIFLAGLSGVEQVSPRLNVSTEIQGHSVAVTGILPQSEVDTLASWQATAMFMNATDTGCCQKANVATTDELKAPDALVKHRAIQDLDKNALVLGADIARKLNCQVADQLSLKNDTFTVIGVLPETGTVDDGRIFAHLHSVQRIWEQGATCNAIEIVGCCEDAAGSLVPQLRELLPNAKVVTISQVVETQVGVNTLMAKTSWIVLAVLIVVGGVGLAGAIAANVRERRREIGTLMAMGATPSYIQRLFLGKALILGLAAGSIGCVIGIVGAVIAGPVWAGVAITPLIGTSVLSVLVATLVALLAAWWPAQRAAQLDPCICFREV</sequence>
<feature type="transmembrane region" description="Helical" evidence="7">
    <location>
        <begin position="336"/>
        <end position="358"/>
    </location>
</feature>
<dbReference type="Pfam" id="PF02687">
    <property type="entry name" value="FtsX"/>
    <property type="match status" value="1"/>
</dbReference>
<evidence type="ECO:0000313" key="10">
    <source>
        <dbReference type="EMBL" id="PQO39585.1"/>
    </source>
</evidence>
<feature type="domain" description="ABC3 transporter permease C-terminal" evidence="8">
    <location>
        <begin position="287"/>
        <end position="401"/>
    </location>
</feature>
<evidence type="ECO:0000256" key="7">
    <source>
        <dbReference type="SAM" id="Phobius"/>
    </source>
</evidence>
<gene>
    <name evidence="10" type="ORF">C5Y83_02240</name>
</gene>
<evidence type="ECO:0000256" key="1">
    <source>
        <dbReference type="ARBA" id="ARBA00004651"/>
    </source>
</evidence>
<evidence type="ECO:0000313" key="11">
    <source>
        <dbReference type="Proteomes" id="UP000238322"/>
    </source>
</evidence>
<comment type="subcellular location">
    <subcellularLocation>
        <location evidence="1">Cell membrane</location>
        <topology evidence="1">Multi-pass membrane protein</topology>
    </subcellularLocation>
</comment>
<dbReference type="InterPro" id="IPR003838">
    <property type="entry name" value="ABC3_permease_C"/>
</dbReference>
<comment type="similarity">
    <text evidence="6">Belongs to the ABC-4 integral membrane protein family.</text>
</comment>
<organism evidence="10 11">
    <name type="scientific">Blastopirellula marina</name>
    <dbReference type="NCBI Taxonomy" id="124"/>
    <lineage>
        <taxon>Bacteria</taxon>
        <taxon>Pseudomonadati</taxon>
        <taxon>Planctomycetota</taxon>
        <taxon>Planctomycetia</taxon>
        <taxon>Pirellulales</taxon>
        <taxon>Pirellulaceae</taxon>
        <taxon>Blastopirellula</taxon>
    </lineage>
</organism>
<evidence type="ECO:0000256" key="4">
    <source>
        <dbReference type="ARBA" id="ARBA00022989"/>
    </source>
</evidence>
<evidence type="ECO:0000256" key="6">
    <source>
        <dbReference type="ARBA" id="ARBA00038076"/>
    </source>
</evidence>
<accession>A0A2S8G557</accession>
<dbReference type="Pfam" id="PF12704">
    <property type="entry name" value="MacB_PCD"/>
    <property type="match status" value="1"/>
</dbReference>
<dbReference type="PANTHER" id="PTHR30572">
    <property type="entry name" value="MEMBRANE COMPONENT OF TRANSPORTER-RELATED"/>
    <property type="match status" value="1"/>
</dbReference>
<evidence type="ECO:0000259" key="9">
    <source>
        <dbReference type="Pfam" id="PF12704"/>
    </source>
</evidence>
<evidence type="ECO:0000256" key="5">
    <source>
        <dbReference type="ARBA" id="ARBA00023136"/>
    </source>
</evidence>
<evidence type="ECO:0000256" key="2">
    <source>
        <dbReference type="ARBA" id="ARBA00022475"/>
    </source>
</evidence>
<feature type="transmembrane region" description="Helical" evidence="7">
    <location>
        <begin position="370"/>
        <end position="391"/>
    </location>
</feature>
<reference evidence="10 11" key="1">
    <citation type="submission" date="2018-02" db="EMBL/GenBank/DDBJ databases">
        <title>Comparative genomes isolates from brazilian mangrove.</title>
        <authorList>
            <person name="Araujo J.E."/>
            <person name="Taketani R.G."/>
            <person name="Silva M.C.P."/>
            <person name="Loureco M.V."/>
            <person name="Andreote F.D."/>
        </authorList>
    </citation>
    <scope>NUCLEOTIDE SEQUENCE [LARGE SCALE GENOMIC DNA]</scope>
    <source>
        <strain evidence="10 11">Hex-1 MGV</strain>
    </source>
</reference>
<keyword evidence="2" id="KW-1003">Cell membrane</keyword>
<dbReference type="OrthoDB" id="239678at2"/>
<dbReference type="EMBL" id="PUHY01000004">
    <property type="protein sequence ID" value="PQO39585.1"/>
    <property type="molecule type" value="Genomic_DNA"/>
</dbReference>
<dbReference type="GO" id="GO:0005886">
    <property type="term" value="C:plasma membrane"/>
    <property type="evidence" value="ECO:0007669"/>
    <property type="project" value="UniProtKB-SubCell"/>
</dbReference>
<dbReference type="InterPro" id="IPR050250">
    <property type="entry name" value="Macrolide_Exporter_MacB"/>
</dbReference>
<evidence type="ECO:0000256" key="3">
    <source>
        <dbReference type="ARBA" id="ARBA00022692"/>
    </source>
</evidence>
<keyword evidence="5 7" id="KW-0472">Membrane</keyword>
<keyword evidence="3 7" id="KW-0812">Transmembrane</keyword>
<dbReference type="Proteomes" id="UP000238322">
    <property type="component" value="Unassembled WGS sequence"/>
</dbReference>
<dbReference type="GO" id="GO:0022857">
    <property type="term" value="F:transmembrane transporter activity"/>
    <property type="evidence" value="ECO:0007669"/>
    <property type="project" value="TreeGrafter"/>
</dbReference>
<dbReference type="PANTHER" id="PTHR30572:SF4">
    <property type="entry name" value="ABC TRANSPORTER PERMEASE YTRF"/>
    <property type="match status" value="1"/>
</dbReference>
<proteinExistence type="inferred from homology"/>